<gene>
    <name evidence="1" type="ORF">S03H2_15346</name>
</gene>
<accession>X1EJW1</accession>
<protein>
    <submittedName>
        <fullName evidence="1">Uncharacterized protein</fullName>
    </submittedName>
</protein>
<organism evidence="1">
    <name type="scientific">marine sediment metagenome</name>
    <dbReference type="NCBI Taxonomy" id="412755"/>
    <lineage>
        <taxon>unclassified sequences</taxon>
        <taxon>metagenomes</taxon>
        <taxon>ecological metagenomes</taxon>
    </lineage>
</organism>
<reference evidence="1" key="1">
    <citation type="journal article" date="2014" name="Front. Microbiol.">
        <title>High frequency of phylogenetically diverse reductive dehalogenase-homologous genes in deep subseafloor sedimentary metagenomes.</title>
        <authorList>
            <person name="Kawai M."/>
            <person name="Futagami T."/>
            <person name="Toyoda A."/>
            <person name="Takaki Y."/>
            <person name="Nishi S."/>
            <person name="Hori S."/>
            <person name="Arai W."/>
            <person name="Tsubouchi T."/>
            <person name="Morono Y."/>
            <person name="Uchiyama I."/>
            <person name="Ito T."/>
            <person name="Fujiyama A."/>
            <person name="Inagaki F."/>
            <person name="Takami H."/>
        </authorList>
    </citation>
    <scope>NUCLEOTIDE SEQUENCE</scope>
    <source>
        <strain evidence="1">Expedition CK06-06</strain>
    </source>
</reference>
<proteinExistence type="predicted"/>
<name>X1EJW1_9ZZZZ</name>
<dbReference type="AlphaFoldDB" id="X1EJW1"/>
<comment type="caution">
    <text evidence="1">The sequence shown here is derived from an EMBL/GenBank/DDBJ whole genome shotgun (WGS) entry which is preliminary data.</text>
</comment>
<evidence type="ECO:0000313" key="1">
    <source>
        <dbReference type="EMBL" id="GAH32897.1"/>
    </source>
</evidence>
<sequence>MPQTLLALRQKPFATWYKPEKIVDTVKGIEEGLKKEGLTDEEARLRALNEAARTSEGERAISEAIGED</sequence>
<dbReference type="EMBL" id="BARU01007797">
    <property type="protein sequence ID" value="GAH32897.1"/>
    <property type="molecule type" value="Genomic_DNA"/>
</dbReference>